<sequence>MELSEGFSVVLHLRPPSVDDDGNLPRTKQNKENQSRFPPSCGSFALLLRVAGDYGGEDDNSMVWSLQRIWEIVSLAPKELAKEDRSLRMAHRRLPHENGVARSDSPIGTNTYLKDLIRSEVLGSSVRGREEIHQSC</sequence>
<evidence type="ECO:0000313" key="3">
    <source>
        <dbReference type="Proteomes" id="UP000030645"/>
    </source>
</evidence>
<dbReference type="EMBL" id="KE345233">
    <property type="protein sequence ID" value="EXB95957.1"/>
    <property type="molecule type" value="Genomic_DNA"/>
</dbReference>
<gene>
    <name evidence="2" type="ORF">L484_014473</name>
</gene>
<evidence type="ECO:0000256" key="1">
    <source>
        <dbReference type="SAM" id="MobiDB-lite"/>
    </source>
</evidence>
<protein>
    <submittedName>
        <fullName evidence="2">Uncharacterized protein</fullName>
    </submittedName>
</protein>
<evidence type="ECO:0000313" key="2">
    <source>
        <dbReference type="EMBL" id="EXB95957.1"/>
    </source>
</evidence>
<accession>W9RU31</accession>
<reference evidence="3" key="1">
    <citation type="submission" date="2013-01" db="EMBL/GenBank/DDBJ databases">
        <title>Draft Genome Sequence of a Mulberry Tree, Morus notabilis C.K. Schneid.</title>
        <authorList>
            <person name="He N."/>
            <person name="Zhao S."/>
        </authorList>
    </citation>
    <scope>NUCLEOTIDE SEQUENCE</scope>
</reference>
<dbReference type="AlphaFoldDB" id="W9RU31"/>
<dbReference type="Proteomes" id="UP000030645">
    <property type="component" value="Unassembled WGS sequence"/>
</dbReference>
<keyword evidence="3" id="KW-1185">Reference proteome</keyword>
<feature type="region of interest" description="Disordered" evidence="1">
    <location>
        <begin position="16"/>
        <end position="38"/>
    </location>
</feature>
<name>W9RU31_9ROSA</name>
<proteinExistence type="predicted"/>
<organism evidence="2 3">
    <name type="scientific">Morus notabilis</name>
    <dbReference type="NCBI Taxonomy" id="981085"/>
    <lineage>
        <taxon>Eukaryota</taxon>
        <taxon>Viridiplantae</taxon>
        <taxon>Streptophyta</taxon>
        <taxon>Embryophyta</taxon>
        <taxon>Tracheophyta</taxon>
        <taxon>Spermatophyta</taxon>
        <taxon>Magnoliopsida</taxon>
        <taxon>eudicotyledons</taxon>
        <taxon>Gunneridae</taxon>
        <taxon>Pentapetalae</taxon>
        <taxon>rosids</taxon>
        <taxon>fabids</taxon>
        <taxon>Rosales</taxon>
        <taxon>Moraceae</taxon>
        <taxon>Moreae</taxon>
        <taxon>Morus</taxon>
    </lineage>
</organism>